<organism evidence="4 5">
    <name type="scientific">Musa acuminata subsp. malaccensis</name>
    <name type="common">Wild banana</name>
    <name type="synonym">Musa malaccensis</name>
    <dbReference type="NCBI Taxonomy" id="214687"/>
    <lineage>
        <taxon>Eukaryota</taxon>
        <taxon>Viridiplantae</taxon>
        <taxon>Streptophyta</taxon>
        <taxon>Embryophyta</taxon>
        <taxon>Tracheophyta</taxon>
        <taxon>Spermatophyta</taxon>
        <taxon>Magnoliopsida</taxon>
        <taxon>Liliopsida</taxon>
        <taxon>Zingiberales</taxon>
        <taxon>Musaceae</taxon>
        <taxon>Musa</taxon>
    </lineage>
</organism>
<reference evidence="3" key="1">
    <citation type="submission" date="2021-03" db="EMBL/GenBank/DDBJ databases">
        <authorList>
            <consortium name="Genoscope - CEA"/>
            <person name="William W."/>
        </authorList>
    </citation>
    <scope>NUCLEOTIDE SEQUENCE</scope>
    <source>
        <strain evidence="3">Doubled-haploid Pahang</strain>
    </source>
</reference>
<evidence type="ECO:0000259" key="2">
    <source>
        <dbReference type="Pfam" id="PF02309"/>
    </source>
</evidence>
<dbReference type="AlphaFoldDB" id="A0A804L5A1"/>
<comment type="function">
    <text evidence="1">Aux/IAA proteins are short-lived transcriptional factors that function as repressors of early auxin response genes at low auxin concentrations.</text>
</comment>
<dbReference type="GO" id="GO:0005634">
    <property type="term" value="C:nucleus"/>
    <property type="evidence" value="ECO:0007669"/>
    <property type="project" value="UniProtKB-SubCell"/>
</dbReference>
<keyword evidence="1" id="KW-0539">Nucleus</keyword>
<evidence type="ECO:0000313" key="4">
    <source>
        <dbReference type="EnsemblPlants" id="Ma11_p07350.1"/>
    </source>
</evidence>
<gene>
    <name evidence="3" type="ORF">GSMUA_18040.1</name>
</gene>
<accession>A0A804L5A1</accession>
<keyword evidence="1" id="KW-0805">Transcription regulation</keyword>
<dbReference type="Gramene" id="Ma11_t07350.1">
    <property type="protein sequence ID" value="Ma11_p07350.1"/>
    <property type="gene ID" value="Ma11_g07350"/>
</dbReference>
<dbReference type="EMBL" id="HG996475">
    <property type="protein sequence ID" value="CAG1863824.1"/>
    <property type="molecule type" value="Genomic_DNA"/>
</dbReference>
<evidence type="ECO:0000313" key="5">
    <source>
        <dbReference type="Proteomes" id="UP000012960"/>
    </source>
</evidence>
<comment type="similarity">
    <text evidence="1">Belongs to the Aux/IAA family.</text>
</comment>
<keyword evidence="1" id="KW-0804">Transcription</keyword>
<evidence type="ECO:0000256" key="1">
    <source>
        <dbReference type="RuleBase" id="RU004549"/>
    </source>
</evidence>
<dbReference type="Proteomes" id="UP000012960">
    <property type="component" value="Unplaced"/>
</dbReference>
<comment type="subcellular location">
    <subcellularLocation>
        <location evidence="1">Nucleus</location>
    </subcellularLocation>
</comment>
<proteinExistence type="inferred from homology"/>
<dbReference type="InParanoid" id="A0A804L5A1"/>
<protein>
    <recommendedName>
        <fullName evidence="1">Auxin-responsive protein</fullName>
    </recommendedName>
</protein>
<keyword evidence="5" id="KW-1185">Reference proteome</keyword>
<keyword evidence="1" id="KW-0678">Repressor</keyword>
<name>A0A804L5A1_MUSAM</name>
<reference evidence="4" key="2">
    <citation type="submission" date="2021-05" db="UniProtKB">
        <authorList>
            <consortium name="EnsemblPlants"/>
        </authorList>
    </citation>
    <scope>IDENTIFICATION</scope>
    <source>
        <strain evidence="4">subsp. malaccensis</strain>
    </source>
</reference>
<dbReference type="EnsemblPlants" id="Ma11_t07350.1">
    <property type="protein sequence ID" value="Ma11_p07350.1"/>
    <property type="gene ID" value="Ma11_g07350"/>
</dbReference>
<feature type="domain" description="AUX/IAA" evidence="2">
    <location>
        <begin position="88"/>
        <end position="157"/>
    </location>
</feature>
<dbReference type="Pfam" id="PF02309">
    <property type="entry name" value="AUX_IAA"/>
    <property type="match status" value="1"/>
</dbReference>
<evidence type="ECO:0000313" key="3">
    <source>
        <dbReference type="EMBL" id="CAG1863824.1"/>
    </source>
</evidence>
<comment type="subunit">
    <text evidence="1">Homodimers and heterodimers.</text>
</comment>
<dbReference type="GO" id="GO:0009734">
    <property type="term" value="P:auxin-activated signaling pathway"/>
    <property type="evidence" value="ECO:0007669"/>
    <property type="project" value="UniProtKB-UniRule"/>
</dbReference>
<dbReference type="InterPro" id="IPR033389">
    <property type="entry name" value="AUX/IAA_dom"/>
</dbReference>
<keyword evidence="1" id="KW-0927">Auxin signaling pathway</keyword>
<sequence>MVEEVSAGAAGETEEEVRNEEELGLGLTLGRLGRGSRCRRRGAVLAHLDRQELPLAGVARLSDVPNRLLGLLVLRHQPGFAGTKRAAESVSPDSPPPPNSQVAVGWPPIRAFRMNRLFNHSKDSTSNSLKKTNLIIGNNDQENKGKETRNSLFVKLKWMVILYVGRWISLPIILINLLKLHLSSCFRSLLWALPFGLYLWSKGFKVVRWFF</sequence>